<dbReference type="InterPro" id="IPR036653">
    <property type="entry name" value="CinA-like_C"/>
</dbReference>
<accession>A0ABP3RPT4</accession>
<evidence type="ECO:0000256" key="1">
    <source>
        <dbReference type="HAMAP-Rule" id="MF_00226"/>
    </source>
</evidence>
<dbReference type="Pfam" id="PF18146">
    <property type="entry name" value="CinA_KH"/>
    <property type="match status" value="1"/>
</dbReference>
<dbReference type="NCBIfam" id="TIGR00199">
    <property type="entry name" value="PncC_domain"/>
    <property type="match status" value="1"/>
</dbReference>
<dbReference type="Pfam" id="PF02464">
    <property type="entry name" value="CinA"/>
    <property type="match status" value="1"/>
</dbReference>
<gene>
    <name evidence="1" type="primary">cinA</name>
    <name evidence="3" type="ORF">GCM10009001_31500</name>
</gene>
<keyword evidence="4" id="KW-1185">Reference proteome</keyword>
<dbReference type="NCBIfam" id="TIGR00200">
    <property type="entry name" value="cinA_nterm"/>
    <property type="match status" value="1"/>
</dbReference>
<dbReference type="InterPro" id="IPR001453">
    <property type="entry name" value="MoaB/Mog_dom"/>
</dbReference>
<dbReference type="SUPFAM" id="SSF53218">
    <property type="entry name" value="Molybdenum cofactor biosynthesis proteins"/>
    <property type="match status" value="1"/>
</dbReference>
<evidence type="ECO:0000259" key="2">
    <source>
        <dbReference type="SMART" id="SM00852"/>
    </source>
</evidence>
<reference evidence="4" key="1">
    <citation type="journal article" date="2019" name="Int. J. Syst. Evol. Microbiol.">
        <title>The Global Catalogue of Microorganisms (GCM) 10K type strain sequencing project: providing services to taxonomists for standard genome sequencing and annotation.</title>
        <authorList>
            <consortium name="The Broad Institute Genomics Platform"/>
            <consortium name="The Broad Institute Genome Sequencing Center for Infectious Disease"/>
            <person name="Wu L."/>
            <person name="Ma J."/>
        </authorList>
    </citation>
    <scope>NUCLEOTIDE SEQUENCE [LARGE SCALE GENOMIC DNA]</scope>
    <source>
        <strain evidence="4">JCM 15395</strain>
    </source>
</reference>
<proteinExistence type="inferred from homology"/>
<evidence type="ECO:0000313" key="4">
    <source>
        <dbReference type="Proteomes" id="UP001500866"/>
    </source>
</evidence>
<dbReference type="Gene3D" id="3.40.980.10">
    <property type="entry name" value="MoaB/Mog-like domain"/>
    <property type="match status" value="1"/>
</dbReference>
<feature type="domain" description="MoaB/Mog" evidence="2">
    <location>
        <begin position="7"/>
        <end position="174"/>
    </location>
</feature>
<comment type="caution">
    <text evidence="3">The sequence shown here is derived from an EMBL/GenBank/DDBJ whole genome shotgun (WGS) entry which is preliminary data.</text>
</comment>
<evidence type="ECO:0000313" key="3">
    <source>
        <dbReference type="EMBL" id="GAA0611970.1"/>
    </source>
</evidence>
<dbReference type="SMART" id="SM00852">
    <property type="entry name" value="MoCF_biosynth"/>
    <property type="match status" value="1"/>
</dbReference>
<comment type="similarity">
    <text evidence="1">Belongs to the CinA family.</text>
</comment>
<protein>
    <recommendedName>
        <fullName evidence="1">Putative competence-damage inducible protein</fullName>
    </recommendedName>
</protein>
<dbReference type="InterPro" id="IPR036425">
    <property type="entry name" value="MoaB/Mog-like_dom_sf"/>
</dbReference>
<dbReference type="PIRSF" id="PIRSF006728">
    <property type="entry name" value="CinA"/>
    <property type="match status" value="1"/>
</dbReference>
<dbReference type="InterPro" id="IPR008136">
    <property type="entry name" value="CinA_C"/>
</dbReference>
<dbReference type="Gene3D" id="3.90.950.20">
    <property type="entry name" value="CinA-like"/>
    <property type="match status" value="1"/>
</dbReference>
<dbReference type="EMBL" id="BAAADS010000025">
    <property type="protein sequence ID" value="GAA0611970.1"/>
    <property type="molecule type" value="Genomic_DNA"/>
</dbReference>
<dbReference type="NCBIfam" id="NF001813">
    <property type="entry name" value="PRK00549.1"/>
    <property type="match status" value="1"/>
</dbReference>
<dbReference type="Pfam" id="PF00994">
    <property type="entry name" value="MoCF_biosynth"/>
    <property type="match status" value="1"/>
</dbReference>
<dbReference type="PANTHER" id="PTHR13939">
    <property type="entry name" value="NICOTINAMIDE-NUCLEOTIDE AMIDOHYDROLASE PNCC"/>
    <property type="match status" value="1"/>
</dbReference>
<dbReference type="Proteomes" id="UP001500866">
    <property type="component" value="Unassembled WGS sequence"/>
</dbReference>
<dbReference type="CDD" id="cd00885">
    <property type="entry name" value="cinA"/>
    <property type="match status" value="1"/>
</dbReference>
<sequence>MSQIKTEIIGVGTELLLGQIANTNAQWISERMAENGFSVFHHAVVGDNLQRVVAQFEQSAERSDVIIVTGGLGPTEDDMTREAFQKISNLEMVEHGPSMDKIEAFFKKRNSVMTENNRRQARMFKGAKVVENQVGMAPGMMVSHQNSMWVFLPGVPREMKAMITNTVLPYLKQHTGEHTVIKSTMLRFIGIGESRLEDELKDIIHGQSNPTVAPLAQNEGVAIRVTAKASSEAEAFELIESTKQQILSKTGGHFYGSDEQSLAEKVFGLLKNRGLFIAAAESLTGGMFMERLVALEGASKVCSGGIVCYDTKVKENVLRVSPETITQYGTISEQCAGEMAENSCSVLGADIGISFTGVAGPDAQEGHSPGTVFIGIHAIGKETVIKKCVFQGDRNTIRERSVIKGFELLMNFLEKEL</sequence>
<dbReference type="InterPro" id="IPR008135">
    <property type="entry name" value="Competence-induced_CinA"/>
</dbReference>
<dbReference type="HAMAP" id="MF_00226_B">
    <property type="entry name" value="CinA_B"/>
    <property type="match status" value="1"/>
</dbReference>
<organism evidence="3 4">
    <name type="scientific">Virgibacillus siamensis</name>
    <dbReference type="NCBI Taxonomy" id="480071"/>
    <lineage>
        <taxon>Bacteria</taxon>
        <taxon>Bacillati</taxon>
        <taxon>Bacillota</taxon>
        <taxon>Bacilli</taxon>
        <taxon>Bacillales</taxon>
        <taxon>Bacillaceae</taxon>
        <taxon>Virgibacillus</taxon>
    </lineage>
</organism>
<dbReference type="SUPFAM" id="SSF142433">
    <property type="entry name" value="CinA-like"/>
    <property type="match status" value="1"/>
</dbReference>
<dbReference type="NCBIfam" id="TIGR00177">
    <property type="entry name" value="molyb_syn"/>
    <property type="match status" value="1"/>
</dbReference>
<name>A0ABP3RPT4_9BACI</name>
<dbReference type="Gene3D" id="3.30.70.2860">
    <property type="match status" value="1"/>
</dbReference>
<dbReference type="InterPro" id="IPR050101">
    <property type="entry name" value="CinA"/>
</dbReference>
<dbReference type="RefSeq" id="WP_343815242.1">
    <property type="nucleotide sequence ID" value="NZ_BAAADS010000025.1"/>
</dbReference>
<dbReference type="PANTHER" id="PTHR13939:SF0">
    <property type="entry name" value="NMN AMIDOHYDROLASE-LIKE PROTEIN YFAY"/>
    <property type="match status" value="1"/>
</dbReference>
<dbReference type="InterPro" id="IPR041424">
    <property type="entry name" value="CinA_KH"/>
</dbReference>